<dbReference type="EMBL" id="CAJNOL010002647">
    <property type="protein sequence ID" value="CAF1518971.1"/>
    <property type="molecule type" value="Genomic_DNA"/>
</dbReference>
<accession>A0A814YZ47</accession>
<dbReference type="Pfam" id="PF13923">
    <property type="entry name" value="zf-C3HC4_2"/>
    <property type="match status" value="1"/>
</dbReference>
<feature type="domain" description="RING-type" evidence="5">
    <location>
        <begin position="20"/>
        <end position="57"/>
    </location>
</feature>
<sequence>MNKSEYIYVNEHLISSSLNCPICLNILEDPHTHTKCDSAFCRSCLLQLVEPNCPICRCYLDNMLPIEFNRDLPKSNRLIRNMLDELFVECIQCHTIHRRGQFKHKCQPKKIFLSTKRQKWEVFQMLLSVIVIFLLILIIYYNRNYVFETAIDRHNELIKEIGIDIDKYLFNKIYYLIVKFIEYSIPVFIFNLFLWFIILFYGDRYTSKTTSRILKKIFEITIIINLIGHSLYY</sequence>
<feature type="transmembrane region" description="Helical" evidence="4">
    <location>
        <begin position="180"/>
        <end position="201"/>
    </location>
</feature>
<comment type="caution">
    <text evidence="6">The sequence shown here is derived from an EMBL/GenBank/DDBJ whole genome shotgun (WGS) entry which is preliminary data.</text>
</comment>
<dbReference type="Proteomes" id="UP000663870">
    <property type="component" value="Unassembled WGS sequence"/>
</dbReference>
<keyword evidence="4" id="KW-0472">Membrane</keyword>
<protein>
    <recommendedName>
        <fullName evidence="5">RING-type domain-containing protein</fullName>
    </recommendedName>
</protein>
<dbReference type="GO" id="GO:0008270">
    <property type="term" value="F:zinc ion binding"/>
    <property type="evidence" value="ECO:0007669"/>
    <property type="project" value="UniProtKB-KW"/>
</dbReference>
<gene>
    <name evidence="7" type="ORF">JXQ802_LOCUS41458</name>
    <name evidence="6" type="ORF">PYM288_LOCUS26663</name>
</gene>
<keyword evidence="1 3" id="KW-0479">Metal-binding</keyword>
<evidence type="ECO:0000313" key="8">
    <source>
        <dbReference type="Proteomes" id="UP000663854"/>
    </source>
</evidence>
<name>A0A814YZ47_9BILA</name>
<feature type="transmembrane region" description="Helical" evidence="4">
    <location>
        <begin position="122"/>
        <end position="141"/>
    </location>
</feature>
<keyword evidence="2" id="KW-0862">Zinc</keyword>
<dbReference type="InterPro" id="IPR013083">
    <property type="entry name" value="Znf_RING/FYVE/PHD"/>
</dbReference>
<dbReference type="AlphaFoldDB" id="A0A814YZ47"/>
<evidence type="ECO:0000259" key="5">
    <source>
        <dbReference type="PROSITE" id="PS50089"/>
    </source>
</evidence>
<evidence type="ECO:0000313" key="9">
    <source>
        <dbReference type="Proteomes" id="UP000663870"/>
    </source>
</evidence>
<keyword evidence="4" id="KW-1133">Transmembrane helix</keyword>
<dbReference type="EMBL" id="CAJNOH010001632">
    <property type="protein sequence ID" value="CAF1236723.1"/>
    <property type="molecule type" value="Genomic_DNA"/>
</dbReference>
<dbReference type="Gene3D" id="3.30.40.10">
    <property type="entry name" value="Zinc/RING finger domain, C3HC4 (zinc finger)"/>
    <property type="match status" value="1"/>
</dbReference>
<keyword evidence="4" id="KW-0812">Transmembrane</keyword>
<evidence type="ECO:0000256" key="4">
    <source>
        <dbReference type="SAM" id="Phobius"/>
    </source>
</evidence>
<keyword evidence="9" id="KW-1185">Reference proteome</keyword>
<proteinExistence type="predicted"/>
<reference evidence="6" key="1">
    <citation type="submission" date="2021-02" db="EMBL/GenBank/DDBJ databases">
        <authorList>
            <person name="Nowell W R."/>
        </authorList>
    </citation>
    <scope>NUCLEOTIDE SEQUENCE</scope>
</reference>
<dbReference type="Proteomes" id="UP000663854">
    <property type="component" value="Unassembled WGS sequence"/>
</dbReference>
<evidence type="ECO:0000256" key="2">
    <source>
        <dbReference type="ARBA" id="ARBA00022833"/>
    </source>
</evidence>
<evidence type="ECO:0000256" key="3">
    <source>
        <dbReference type="PROSITE-ProRule" id="PRU00175"/>
    </source>
</evidence>
<organism evidence="6 8">
    <name type="scientific">Rotaria sordida</name>
    <dbReference type="NCBI Taxonomy" id="392033"/>
    <lineage>
        <taxon>Eukaryota</taxon>
        <taxon>Metazoa</taxon>
        <taxon>Spiralia</taxon>
        <taxon>Gnathifera</taxon>
        <taxon>Rotifera</taxon>
        <taxon>Eurotatoria</taxon>
        <taxon>Bdelloidea</taxon>
        <taxon>Philodinida</taxon>
        <taxon>Philodinidae</taxon>
        <taxon>Rotaria</taxon>
    </lineage>
</organism>
<keyword evidence="1 3" id="KW-0863">Zinc-finger</keyword>
<evidence type="ECO:0000256" key="1">
    <source>
        <dbReference type="ARBA" id="ARBA00022771"/>
    </source>
</evidence>
<dbReference type="SUPFAM" id="SSF57850">
    <property type="entry name" value="RING/U-box"/>
    <property type="match status" value="1"/>
</dbReference>
<dbReference type="PROSITE" id="PS50089">
    <property type="entry name" value="ZF_RING_2"/>
    <property type="match status" value="1"/>
</dbReference>
<evidence type="ECO:0000313" key="7">
    <source>
        <dbReference type="EMBL" id="CAF1518971.1"/>
    </source>
</evidence>
<evidence type="ECO:0000313" key="6">
    <source>
        <dbReference type="EMBL" id="CAF1236723.1"/>
    </source>
</evidence>
<dbReference type="InterPro" id="IPR001841">
    <property type="entry name" value="Znf_RING"/>
</dbReference>